<gene>
    <name evidence="2" type="ORF">DT376_23155</name>
</gene>
<evidence type="ECO:0000313" key="3">
    <source>
        <dbReference type="Proteomes" id="UP000253594"/>
    </source>
</evidence>
<dbReference type="AlphaFoldDB" id="A0A367M4Y4"/>
<feature type="domain" description="HemN C-terminal" evidence="1">
    <location>
        <begin position="1"/>
        <end position="56"/>
    </location>
</feature>
<dbReference type="EMBL" id="QORE01000912">
    <property type="protein sequence ID" value="RCI72547.1"/>
    <property type="molecule type" value="Genomic_DNA"/>
</dbReference>
<evidence type="ECO:0000313" key="2">
    <source>
        <dbReference type="EMBL" id="RCI72547.1"/>
    </source>
</evidence>
<feature type="non-terminal residue" evidence="2">
    <location>
        <position position="1"/>
    </location>
</feature>
<sequence>MMNVLRLVDGVPAALYPPRPGQPLAALADACAAARDAGLLADDPQHLRPSERGQLFLNDLLQHFLP</sequence>
<dbReference type="Proteomes" id="UP000253594">
    <property type="component" value="Unassembled WGS sequence"/>
</dbReference>
<proteinExistence type="predicted"/>
<protein>
    <submittedName>
        <fullName evidence="2">YggW family oxidoreductase</fullName>
    </submittedName>
</protein>
<dbReference type="SUPFAM" id="SSF102114">
    <property type="entry name" value="Radical SAM enzymes"/>
    <property type="match status" value="1"/>
</dbReference>
<evidence type="ECO:0000259" key="1">
    <source>
        <dbReference type="Pfam" id="PF06969"/>
    </source>
</evidence>
<dbReference type="Pfam" id="PF06969">
    <property type="entry name" value="HemN_C"/>
    <property type="match status" value="1"/>
</dbReference>
<accession>A0A367M4Y4</accession>
<name>A0A367M4Y4_PSEAI</name>
<dbReference type="InterPro" id="IPR058240">
    <property type="entry name" value="rSAM_sf"/>
</dbReference>
<dbReference type="InterPro" id="IPR010723">
    <property type="entry name" value="HemN_C"/>
</dbReference>
<organism evidence="2 3">
    <name type="scientific">Pseudomonas aeruginosa</name>
    <dbReference type="NCBI Taxonomy" id="287"/>
    <lineage>
        <taxon>Bacteria</taxon>
        <taxon>Pseudomonadati</taxon>
        <taxon>Pseudomonadota</taxon>
        <taxon>Gammaproteobacteria</taxon>
        <taxon>Pseudomonadales</taxon>
        <taxon>Pseudomonadaceae</taxon>
        <taxon>Pseudomonas</taxon>
    </lineage>
</organism>
<reference evidence="2 3" key="1">
    <citation type="submission" date="2018-07" db="EMBL/GenBank/DDBJ databases">
        <title>Mechanisms of high-level aminoglycoside resistance among Gram-negative pathogens in Brazil.</title>
        <authorList>
            <person name="Ballaben A.S."/>
            <person name="Darini A.L.C."/>
            <person name="Doi Y."/>
        </authorList>
    </citation>
    <scope>NUCLEOTIDE SEQUENCE [LARGE SCALE GENOMIC DNA]</scope>
    <source>
        <strain evidence="2 3">B2-305</strain>
    </source>
</reference>
<comment type="caution">
    <text evidence="2">The sequence shown here is derived from an EMBL/GenBank/DDBJ whole genome shotgun (WGS) entry which is preliminary data.</text>
</comment>